<dbReference type="AlphaFoldDB" id="A0A6L2L1R6"/>
<sequence>MKQLVNLMVSTTIAQQLQNLLPTILAQDDVRNVIVNNDRKGFTYKEFLACNLKEYDGKGGPIVYTRWIEKMKSVQDMSGCVDNQKVKCTAGSFVGKALTWRNSQIHTQSREAAVRMSWEDFKNLTREEFCPVNAIEDMAEDESYLIPHLIGDRLCVLPMLTKVFMADMWWWRNRGGGGSISMILGRGGGWFVIRSMDLNDGSGGALVVLDAGGGVVSGGGVVLEVMSSSVEEVLCGAKGVIGGDSRCVDGGTTL</sequence>
<organism evidence="1">
    <name type="scientific">Tanacetum cinerariifolium</name>
    <name type="common">Dalmatian daisy</name>
    <name type="synonym">Chrysanthemum cinerariifolium</name>
    <dbReference type="NCBI Taxonomy" id="118510"/>
    <lineage>
        <taxon>Eukaryota</taxon>
        <taxon>Viridiplantae</taxon>
        <taxon>Streptophyta</taxon>
        <taxon>Embryophyta</taxon>
        <taxon>Tracheophyta</taxon>
        <taxon>Spermatophyta</taxon>
        <taxon>Magnoliopsida</taxon>
        <taxon>eudicotyledons</taxon>
        <taxon>Gunneridae</taxon>
        <taxon>Pentapetalae</taxon>
        <taxon>asterids</taxon>
        <taxon>campanulids</taxon>
        <taxon>Asterales</taxon>
        <taxon>Asteraceae</taxon>
        <taxon>Asteroideae</taxon>
        <taxon>Anthemideae</taxon>
        <taxon>Anthemidinae</taxon>
        <taxon>Tanacetum</taxon>
    </lineage>
</organism>
<reference evidence="1" key="1">
    <citation type="journal article" date="2019" name="Sci. Rep.">
        <title>Draft genome of Tanacetum cinerariifolium, the natural source of mosquito coil.</title>
        <authorList>
            <person name="Yamashiro T."/>
            <person name="Shiraishi A."/>
            <person name="Satake H."/>
            <person name="Nakayama K."/>
        </authorList>
    </citation>
    <scope>NUCLEOTIDE SEQUENCE</scope>
</reference>
<protein>
    <recommendedName>
        <fullName evidence="2">Reverse transcriptase domain-containing protein</fullName>
    </recommendedName>
</protein>
<proteinExistence type="predicted"/>
<comment type="caution">
    <text evidence="1">The sequence shown here is derived from an EMBL/GenBank/DDBJ whole genome shotgun (WGS) entry which is preliminary data.</text>
</comment>
<evidence type="ECO:0000313" key="1">
    <source>
        <dbReference type="EMBL" id="GEU54642.1"/>
    </source>
</evidence>
<evidence type="ECO:0008006" key="2">
    <source>
        <dbReference type="Google" id="ProtNLM"/>
    </source>
</evidence>
<gene>
    <name evidence="1" type="ORF">Tci_026620</name>
</gene>
<dbReference type="EMBL" id="BKCJ010003365">
    <property type="protein sequence ID" value="GEU54642.1"/>
    <property type="molecule type" value="Genomic_DNA"/>
</dbReference>
<name>A0A6L2L1R6_TANCI</name>
<accession>A0A6L2L1R6</accession>